<feature type="region of interest" description="Disordered" evidence="1">
    <location>
        <begin position="1"/>
        <end position="21"/>
    </location>
</feature>
<feature type="domain" description="F-box" evidence="2">
    <location>
        <begin position="25"/>
        <end position="65"/>
    </location>
</feature>
<comment type="caution">
    <text evidence="3">The sequence shown here is derived from an EMBL/GenBank/DDBJ whole genome shotgun (WGS) entry which is preliminary data.</text>
</comment>
<gene>
    <name evidence="3" type="ORF">SLS62_009276</name>
</gene>
<sequence>MAPSSLEAESHPPVATEATGAPRTLSRLELLPSELIVEIMKKMRPTELTRLAKSSKRLLAVFQKSIGITLPFVLQRQPELEIILLLCTASRRELQRDRMLHPRAITFDPKASDNGFSPDANKDIVLLEPSIVGDPEFRHIRVNMGFMTHVWNVLKFVDWWADEYPAIRWRDQPEDRRCLRSDEEARVRKAIARWWLYAHYFHMNNHRDVYQPKKWADDKRLHHIRLMSTREICELETLWNAVYDLISHELCSSVQEIDAANGGGVDRVRWGKDEGRHRAIVSTYMKLDPSMIKGFIYEFYGRKKMDIVYATRTLKKDFNLDSESMSSAMTTVLQERMMLKPNGISSPPRSGIVDEDRDEDVDPNVWDKDDAPNGKPPLDPQRIRSFPWENQKRLPYGDDGSEEPR</sequence>
<dbReference type="InterPro" id="IPR001810">
    <property type="entry name" value="F-box_dom"/>
</dbReference>
<dbReference type="Proteomes" id="UP001320420">
    <property type="component" value="Unassembled WGS sequence"/>
</dbReference>
<evidence type="ECO:0000313" key="4">
    <source>
        <dbReference type="Proteomes" id="UP001320420"/>
    </source>
</evidence>
<dbReference type="AlphaFoldDB" id="A0AAN9YLG5"/>
<evidence type="ECO:0000313" key="3">
    <source>
        <dbReference type="EMBL" id="KAK7747019.1"/>
    </source>
</evidence>
<evidence type="ECO:0000256" key="1">
    <source>
        <dbReference type="SAM" id="MobiDB-lite"/>
    </source>
</evidence>
<feature type="region of interest" description="Disordered" evidence="1">
    <location>
        <begin position="338"/>
        <end position="405"/>
    </location>
</feature>
<feature type="compositionally biased region" description="Basic and acidic residues" evidence="1">
    <location>
        <begin position="390"/>
        <end position="405"/>
    </location>
</feature>
<reference evidence="3 4" key="1">
    <citation type="submission" date="2024-02" db="EMBL/GenBank/DDBJ databases">
        <title>De novo assembly and annotation of 12 fungi associated with fruit tree decline syndrome in Ontario, Canada.</title>
        <authorList>
            <person name="Sulman M."/>
            <person name="Ellouze W."/>
            <person name="Ilyukhin E."/>
        </authorList>
    </citation>
    <scope>NUCLEOTIDE SEQUENCE [LARGE SCALE GENOMIC DNA]</scope>
    <source>
        <strain evidence="3 4">M11/M66-122</strain>
    </source>
</reference>
<proteinExistence type="predicted"/>
<protein>
    <recommendedName>
        <fullName evidence="2">F-box domain-containing protein</fullName>
    </recommendedName>
</protein>
<dbReference type="Pfam" id="PF00646">
    <property type="entry name" value="F-box"/>
    <property type="match status" value="1"/>
</dbReference>
<name>A0AAN9YLG5_9PEZI</name>
<dbReference type="EMBL" id="JAKJXP020000095">
    <property type="protein sequence ID" value="KAK7747019.1"/>
    <property type="molecule type" value="Genomic_DNA"/>
</dbReference>
<evidence type="ECO:0000259" key="2">
    <source>
        <dbReference type="PROSITE" id="PS50181"/>
    </source>
</evidence>
<dbReference type="PROSITE" id="PS50181">
    <property type="entry name" value="FBOX"/>
    <property type="match status" value="1"/>
</dbReference>
<organism evidence="3 4">
    <name type="scientific">Diatrype stigma</name>
    <dbReference type="NCBI Taxonomy" id="117547"/>
    <lineage>
        <taxon>Eukaryota</taxon>
        <taxon>Fungi</taxon>
        <taxon>Dikarya</taxon>
        <taxon>Ascomycota</taxon>
        <taxon>Pezizomycotina</taxon>
        <taxon>Sordariomycetes</taxon>
        <taxon>Xylariomycetidae</taxon>
        <taxon>Xylariales</taxon>
        <taxon>Diatrypaceae</taxon>
        <taxon>Diatrype</taxon>
    </lineage>
</organism>
<keyword evidence="4" id="KW-1185">Reference proteome</keyword>
<feature type="compositionally biased region" description="Acidic residues" evidence="1">
    <location>
        <begin position="353"/>
        <end position="362"/>
    </location>
</feature>
<accession>A0AAN9YLG5</accession>